<evidence type="ECO:0000313" key="2">
    <source>
        <dbReference type="EMBL" id="VVJ24898.1"/>
    </source>
</evidence>
<feature type="transmembrane region" description="Helical" evidence="1">
    <location>
        <begin position="20"/>
        <end position="40"/>
    </location>
</feature>
<feature type="transmembrane region" description="Helical" evidence="1">
    <location>
        <begin position="47"/>
        <end position="69"/>
    </location>
</feature>
<reference evidence="2 3" key="1">
    <citation type="submission" date="2019-09" db="EMBL/GenBank/DDBJ databases">
        <authorList>
            <person name="Leyn A S."/>
        </authorList>
    </citation>
    <scope>NUCLEOTIDE SEQUENCE [LARGE SCALE GENOMIC DNA]</scope>
    <source>
        <strain evidence="2">AA231_1</strain>
    </source>
</reference>
<dbReference type="Proteomes" id="UP000399805">
    <property type="component" value="Unassembled WGS sequence"/>
</dbReference>
<dbReference type="EMBL" id="CABVGP010000004">
    <property type="protein sequence ID" value="VVJ24898.1"/>
    <property type="molecule type" value="Genomic_DNA"/>
</dbReference>
<sequence>MASSHPRPTSIGGHTHNRLAKAGISVVSALIVAAGAKGAFEISNSTMMMNIASVGAWVMLCLGLAYAGVRIRPAVGGALLVGVGIGVLLVVIFGGMQMLG</sequence>
<dbReference type="RefSeq" id="WP_230863117.1">
    <property type="nucleotide sequence ID" value="NZ_CABVGP010000004.1"/>
</dbReference>
<proteinExistence type="predicted"/>
<evidence type="ECO:0000256" key="1">
    <source>
        <dbReference type="SAM" id="Phobius"/>
    </source>
</evidence>
<evidence type="ECO:0000313" key="3">
    <source>
        <dbReference type="Proteomes" id="UP000399805"/>
    </source>
</evidence>
<keyword evidence="3" id="KW-1185">Reference proteome</keyword>
<feature type="transmembrane region" description="Helical" evidence="1">
    <location>
        <begin position="75"/>
        <end position="96"/>
    </location>
</feature>
<keyword evidence="1" id="KW-0472">Membrane</keyword>
<dbReference type="AlphaFoldDB" id="A0A6I8MAK4"/>
<organism evidence="2 3">
    <name type="scientific">Amycolatopsis camponoti</name>
    <dbReference type="NCBI Taxonomy" id="2606593"/>
    <lineage>
        <taxon>Bacteria</taxon>
        <taxon>Bacillati</taxon>
        <taxon>Actinomycetota</taxon>
        <taxon>Actinomycetes</taxon>
        <taxon>Pseudonocardiales</taxon>
        <taxon>Pseudonocardiaceae</taxon>
        <taxon>Amycolatopsis</taxon>
    </lineage>
</organism>
<accession>A0A6I8MAK4</accession>
<gene>
    <name evidence="2" type="ORF">AA23TX_09657</name>
</gene>
<name>A0A6I8MAK4_9PSEU</name>
<keyword evidence="1" id="KW-1133">Transmembrane helix</keyword>
<protein>
    <submittedName>
        <fullName evidence="2">Uncharacterized protein</fullName>
    </submittedName>
</protein>
<keyword evidence="1" id="KW-0812">Transmembrane</keyword>